<proteinExistence type="predicted"/>
<reference evidence="1 2" key="1">
    <citation type="submission" date="2020-07" db="EMBL/GenBank/DDBJ databases">
        <authorList>
            <person name="Feng X."/>
        </authorList>
    </citation>
    <scope>NUCLEOTIDE SEQUENCE [LARGE SCALE GENOMIC DNA]</scope>
    <source>
        <strain evidence="1 2">JCM31066</strain>
    </source>
</reference>
<organism evidence="1 2">
    <name type="scientific">Ruficoccus amylovorans</name>
    <dbReference type="NCBI Taxonomy" id="1804625"/>
    <lineage>
        <taxon>Bacteria</taxon>
        <taxon>Pseudomonadati</taxon>
        <taxon>Verrucomicrobiota</taxon>
        <taxon>Opitutia</taxon>
        <taxon>Puniceicoccales</taxon>
        <taxon>Cerasicoccaceae</taxon>
        <taxon>Ruficoccus</taxon>
    </lineage>
</organism>
<dbReference type="EMBL" id="JACHVB010000025">
    <property type="protein sequence ID" value="MBC2594544.1"/>
    <property type="molecule type" value="Genomic_DNA"/>
</dbReference>
<dbReference type="InterPro" id="IPR029044">
    <property type="entry name" value="Nucleotide-diphossugar_trans"/>
</dbReference>
<comment type="caution">
    <text evidence="1">The sequence shown here is derived from an EMBL/GenBank/DDBJ whole genome shotgun (WGS) entry which is preliminary data.</text>
</comment>
<dbReference type="AlphaFoldDB" id="A0A842HG71"/>
<dbReference type="Proteomes" id="UP000546464">
    <property type="component" value="Unassembled WGS sequence"/>
</dbReference>
<dbReference type="Gene3D" id="3.90.550.10">
    <property type="entry name" value="Spore Coat Polysaccharide Biosynthesis Protein SpsA, Chain A"/>
    <property type="match status" value="1"/>
</dbReference>
<protein>
    <submittedName>
        <fullName evidence="1">Uncharacterized protein</fullName>
    </submittedName>
</protein>
<accession>A0A842HG71</accession>
<keyword evidence="2" id="KW-1185">Reference proteome</keyword>
<gene>
    <name evidence="1" type="ORF">H5P28_09765</name>
</gene>
<dbReference type="RefSeq" id="WP_185675525.1">
    <property type="nucleotide sequence ID" value="NZ_JACHVB010000025.1"/>
</dbReference>
<sequence>MKLEKIITLGNEPVKIPLLAMIRSLRATGCELPVWVIPYDDRTFDLPEGCHWWKDDALCDWLKQQNARPVMRKYQCMLESNYQFVDSDVIFLRDPAPMLAPHEGWVASCCHWHNPAHTYTEHSLPLIRQRTTTWQRLIFNTGQFACDRALYTFESFKETAANPEYRRTILDDPYHEQPGINLLVHLCGVPISNLTLPPVNMESTWAGDYGADYERYWQDEAHKPVFIHWAGEKMNPDKPISKLFFQYLSPEEKTTFLTANAESTPDAARRFKRRLRAAWEALTDE</sequence>
<name>A0A842HG71_9BACT</name>
<evidence type="ECO:0000313" key="2">
    <source>
        <dbReference type="Proteomes" id="UP000546464"/>
    </source>
</evidence>
<dbReference type="SUPFAM" id="SSF53448">
    <property type="entry name" value="Nucleotide-diphospho-sugar transferases"/>
    <property type="match status" value="1"/>
</dbReference>
<evidence type="ECO:0000313" key="1">
    <source>
        <dbReference type="EMBL" id="MBC2594544.1"/>
    </source>
</evidence>